<evidence type="ECO:0000256" key="1">
    <source>
        <dbReference type="SAM" id="Phobius"/>
    </source>
</evidence>
<keyword evidence="1" id="KW-0472">Membrane</keyword>
<name>A0A8S5LQY2_9CAUD</name>
<accession>A0A8S5LQY2</accession>
<keyword evidence="1" id="KW-0812">Transmembrane</keyword>
<keyword evidence="1" id="KW-1133">Transmembrane helix</keyword>
<organism evidence="2">
    <name type="scientific">Myoviridae sp. ctfJc17</name>
    <dbReference type="NCBI Taxonomy" id="2827612"/>
    <lineage>
        <taxon>Viruses</taxon>
        <taxon>Duplodnaviria</taxon>
        <taxon>Heunggongvirae</taxon>
        <taxon>Uroviricota</taxon>
        <taxon>Caudoviricetes</taxon>
    </lineage>
</organism>
<proteinExistence type="predicted"/>
<evidence type="ECO:0000313" key="2">
    <source>
        <dbReference type="EMBL" id="DAD72358.1"/>
    </source>
</evidence>
<reference evidence="2" key="1">
    <citation type="journal article" date="2021" name="Proc. Natl. Acad. Sci. U.S.A.">
        <title>A Catalog of Tens of Thousands of Viruses from Human Metagenomes Reveals Hidden Associations with Chronic Diseases.</title>
        <authorList>
            <person name="Tisza M.J."/>
            <person name="Buck C.B."/>
        </authorList>
    </citation>
    <scope>NUCLEOTIDE SEQUENCE</scope>
    <source>
        <strain evidence="2">CtfJc17</strain>
    </source>
</reference>
<sequence>MGITNKWLNPYQRSYQQIKAKLIESLMGIKDREGNVLITDYSEGNILIIILSLFAAIAEVLHYYIDNMARETFLPTARKYGSVVKHGALVDYHARGAIAASVDLMISRDVSGDSIGAKLTIPAGTLFTDQSGNKWLSTRDVVWYSNVTDCKVPVVQHELYTESQVNGMIIPSEEKLRITLGTLPNGKYYEHGTMNMKIGGESWVLVNTFAYSKPTDKHFMVVVDESLTPYITFGDGLYGKKPAVGAKISDLTFYLTSGSNGNVKSGTITSVPSVISSSVSDATVSNTYNAGGGSNYENFGMLKEHIPLSVKTMGVAVTKQDFVDLAKLVDGVSKAKAEYECGRKLIVYIAPDNGVIANSSMIKKVYDILHQNSPLTTWLTVKSAGKVNIILDIEVTGKKSYKTSEIQSQVLGALFNAYSPESSDIGGSVRISDIYALIDNLESVDYLHLKKFYTKPWPTTLYGNKELILGQFQLDKANGSMAYFISFSSGTTFTLKSLKGGFSYDGKIGKTTQIRDNINGFIFALDIQNNGYQSGFRYTITIAEPNKDYTDPGYNIPVFEDSSQLTLKVNETV</sequence>
<feature type="transmembrane region" description="Helical" evidence="1">
    <location>
        <begin position="46"/>
        <end position="65"/>
    </location>
</feature>
<protein>
    <submittedName>
        <fullName evidence="2">Baseplate wedge protein</fullName>
    </submittedName>
</protein>
<dbReference type="EMBL" id="BK015898">
    <property type="protein sequence ID" value="DAD72358.1"/>
    <property type="molecule type" value="Genomic_DNA"/>
</dbReference>